<protein>
    <recommendedName>
        <fullName evidence="4">Cleavage and polyadenylation specificity factor subunit 1</fullName>
    </recommendedName>
</protein>
<evidence type="ECO:0000256" key="1">
    <source>
        <dbReference type="SAM" id="MobiDB-lite"/>
    </source>
</evidence>
<evidence type="ECO:0008006" key="4">
    <source>
        <dbReference type="Google" id="ProtNLM"/>
    </source>
</evidence>
<feature type="non-terminal residue" evidence="2">
    <location>
        <position position="263"/>
    </location>
</feature>
<dbReference type="Gene3D" id="2.130.10.10">
    <property type="entry name" value="YVTN repeat-like/Quinoprotein amine dehydrogenase"/>
    <property type="match status" value="1"/>
</dbReference>
<evidence type="ECO:0000313" key="2">
    <source>
        <dbReference type="EMBL" id="KAG2481891.1"/>
    </source>
</evidence>
<dbReference type="OrthoDB" id="549011at2759"/>
<dbReference type="AlphaFoldDB" id="A0A835XDY3"/>
<dbReference type="PANTHER" id="PTHR10644">
    <property type="entry name" value="DNA REPAIR/RNA PROCESSING CPSF FAMILY"/>
    <property type="match status" value="1"/>
</dbReference>
<dbReference type="InterPro" id="IPR015943">
    <property type="entry name" value="WD40/YVTN_repeat-like_dom_sf"/>
</dbReference>
<name>A0A835XDY3_9CHLO</name>
<feature type="compositionally biased region" description="Gly residues" evidence="1">
    <location>
        <begin position="70"/>
        <end position="92"/>
    </location>
</feature>
<gene>
    <name evidence="2" type="ORF">HYH03_019150</name>
</gene>
<dbReference type="EMBL" id="JAEHOE010000386">
    <property type="protein sequence ID" value="KAG2481891.1"/>
    <property type="molecule type" value="Genomic_DNA"/>
</dbReference>
<dbReference type="Proteomes" id="UP000612055">
    <property type="component" value="Unassembled WGS sequence"/>
</dbReference>
<organism evidence="2 3">
    <name type="scientific">Edaphochlamys debaryana</name>
    <dbReference type="NCBI Taxonomy" id="47281"/>
    <lineage>
        <taxon>Eukaryota</taxon>
        <taxon>Viridiplantae</taxon>
        <taxon>Chlorophyta</taxon>
        <taxon>core chlorophytes</taxon>
        <taxon>Chlorophyceae</taxon>
        <taxon>CS clade</taxon>
        <taxon>Chlamydomonadales</taxon>
        <taxon>Chlamydomonadales incertae sedis</taxon>
        <taxon>Edaphochlamys</taxon>
    </lineage>
</organism>
<proteinExistence type="predicted"/>
<comment type="caution">
    <text evidence="2">The sequence shown here is derived from an EMBL/GenBank/DDBJ whole genome shotgun (WGS) entry which is preliminary data.</text>
</comment>
<dbReference type="InterPro" id="IPR050358">
    <property type="entry name" value="RSE1/DDB1/CFT1"/>
</dbReference>
<evidence type="ECO:0000313" key="3">
    <source>
        <dbReference type="Proteomes" id="UP000612055"/>
    </source>
</evidence>
<feature type="region of interest" description="Disordered" evidence="1">
    <location>
        <begin position="62"/>
        <end position="92"/>
    </location>
</feature>
<reference evidence="2" key="1">
    <citation type="journal article" date="2020" name="bioRxiv">
        <title>Comparative genomics of Chlamydomonas.</title>
        <authorList>
            <person name="Craig R.J."/>
            <person name="Hasan A.R."/>
            <person name="Ness R.W."/>
            <person name="Keightley P.D."/>
        </authorList>
    </citation>
    <scope>NUCLEOTIDE SEQUENCE</scope>
    <source>
        <strain evidence="2">CCAP 11/70</strain>
    </source>
</reference>
<accession>A0A835XDY3</accession>
<sequence length="263" mass="26764">MSACAVYAEFHPPTGVTHCEAAYLTHAPAAKGRNAGAGVPSQPDLVLVRTNRLEIFRLRTAAGPAQAHPGPGGAGGGPGSAPGSGSGSGSGGGVRLELVAGMHLHGVVESLAVLSGGRRGGGTRCCWPSGTGAKVSVLEWDPSRHALRTSSLHCFEGDPAALREGRQVAAMPPRVATDPAGRCAAVVFAFCQLALLPALEADSLELSAGGGAGAAPTVGNAYLLNLSKMMGIREVRDCVFLHGYTEPVLLLLHEPDPTWAGRL</sequence>
<keyword evidence="3" id="KW-1185">Reference proteome</keyword>